<dbReference type="PATRIC" id="fig|1502.177.peg.3699"/>
<reference evidence="1 2" key="1">
    <citation type="journal article" date="2016" name="PLoS ONE">
        <title>Plasmid Characterization and Chromosome Analysis of Two netF+ Clostridium perfringens Isolates Associated with Foal and Canine Necrotizing Enteritis.</title>
        <authorList>
            <person name="Mehdizadeh Gohari I."/>
            <person name="Kropinski A.M."/>
            <person name="Weese S.J."/>
            <person name="Parreira V.R."/>
            <person name="Whitehead A.E."/>
            <person name="Boerlin P."/>
            <person name="Prescott J.F."/>
        </authorList>
    </citation>
    <scope>NUCLEOTIDE SEQUENCE [LARGE SCALE GENOMIC DNA]</scope>
    <source>
        <strain evidence="1 2">JP838</strain>
        <plasmid evidence="2">Plasmid pJFP838A</plasmid>
    </source>
</reference>
<organism evidence="1 2">
    <name type="scientific">Clostridium perfringens</name>
    <dbReference type="NCBI Taxonomy" id="1502"/>
    <lineage>
        <taxon>Bacteria</taxon>
        <taxon>Bacillati</taxon>
        <taxon>Bacillota</taxon>
        <taxon>Clostridia</taxon>
        <taxon>Eubacteriales</taxon>
        <taxon>Clostridiaceae</taxon>
        <taxon>Clostridium</taxon>
    </lineage>
</organism>
<proteinExistence type="predicted"/>
<accession>A0A140GS94</accession>
<protein>
    <submittedName>
        <fullName evidence="1">Uncharacterized protein</fullName>
    </submittedName>
</protein>
<dbReference type="AlphaFoldDB" id="A0A140GS94"/>
<dbReference type="RefSeq" id="WP_257722264.1">
    <property type="nucleotide sequence ID" value="NZ_CATNZX010000001.1"/>
</dbReference>
<gene>
    <name evidence="1" type="ORF">JFP838_pA0487</name>
</gene>
<evidence type="ECO:0000313" key="1">
    <source>
        <dbReference type="EMBL" id="AMN31403.1"/>
    </source>
</evidence>
<sequence>MISKYVLDFENMRYLTAEGEEEYNLNLNKLYLDTGIQLFDFL</sequence>
<dbReference type="Proteomes" id="UP000070260">
    <property type="component" value="Plasmid pJFP838A"/>
</dbReference>
<dbReference type="EMBL" id="CP013615">
    <property type="protein sequence ID" value="AMN31403.1"/>
    <property type="molecule type" value="Genomic_DNA"/>
</dbReference>
<keyword evidence="1" id="KW-0614">Plasmid</keyword>
<name>A0A140GS94_CLOPF</name>
<geneLocation type="plasmid" evidence="1 2">
    <name>pJFP838A</name>
</geneLocation>
<evidence type="ECO:0000313" key="2">
    <source>
        <dbReference type="Proteomes" id="UP000070260"/>
    </source>
</evidence>